<name>A0AC34F9Y3_9BILA</name>
<accession>A0AC34F9Y3</accession>
<evidence type="ECO:0000313" key="2">
    <source>
        <dbReference type="WBParaSite" id="ES5_v2.g14055.t1"/>
    </source>
</evidence>
<protein>
    <submittedName>
        <fullName evidence="2">Uncharacterized protein</fullName>
    </submittedName>
</protein>
<sequence>MIELIAKNKQEKLQFEGKCKITIDPFSQLLLVEPENEEYKMISAMFTWKFVAQKNILFVFAEHDFQDFALIFDDSYKCKKVFYIILKKGAVHGDNSLIQQRFLPALFEEIGKNNDSSLKFKQILVPWIDKQESEDKIMYTELLKDKNLHDLIYPNEENVQR</sequence>
<evidence type="ECO:0000313" key="1">
    <source>
        <dbReference type="Proteomes" id="UP000887579"/>
    </source>
</evidence>
<dbReference type="WBParaSite" id="ES5_v2.g14055.t1">
    <property type="protein sequence ID" value="ES5_v2.g14055.t1"/>
    <property type="gene ID" value="ES5_v2.g14055"/>
</dbReference>
<reference evidence="2" key="1">
    <citation type="submission" date="2022-11" db="UniProtKB">
        <authorList>
            <consortium name="WormBaseParasite"/>
        </authorList>
    </citation>
    <scope>IDENTIFICATION</scope>
</reference>
<organism evidence="1 2">
    <name type="scientific">Panagrolaimus sp. ES5</name>
    <dbReference type="NCBI Taxonomy" id="591445"/>
    <lineage>
        <taxon>Eukaryota</taxon>
        <taxon>Metazoa</taxon>
        <taxon>Ecdysozoa</taxon>
        <taxon>Nematoda</taxon>
        <taxon>Chromadorea</taxon>
        <taxon>Rhabditida</taxon>
        <taxon>Tylenchina</taxon>
        <taxon>Panagrolaimomorpha</taxon>
        <taxon>Panagrolaimoidea</taxon>
        <taxon>Panagrolaimidae</taxon>
        <taxon>Panagrolaimus</taxon>
    </lineage>
</organism>
<dbReference type="Proteomes" id="UP000887579">
    <property type="component" value="Unplaced"/>
</dbReference>
<proteinExistence type="predicted"/>